<proteinExistence type="predicted"/>
<name>A0A395MBR9_9HYPO</name>
<evidence type="ECO:0000313" key="3">
    <source>
        <dbReference type="EMBL" id="RFN45335.1"/>
    </source>
</evidence>
<feature type="domain" description="Aminoglycoside phosphotransferase" evidence="2">
    <location>
        <begin position="236"/>
        <end position="301"/>
    </location>
</feature>
<dbReference type="Proteomes" id="UP000265631">
    <property type="component" value="Unassembled WGS sequence"/>
</dbReference>
<dbReference type="InterPro" id="IPR011009">
    <property type="entry name" value="Kinase-like_dom_sf"/>
</dbReference>
<organism evidence="3 4">
    <name type="scientific">Fusarium flagelliforme</name>
    <dbReference type="NCBI Taxonomy" id="2675880"/>
    <lineage>
        <taxon>Eukaryota</taxon>
        <taxon>Fungi</taxon>
        <taxon>Dikarya</taxon>
        <taxon>Ascomycota</taxon>
        <taxon>Pezizomycotina</taxon>
        <taxon>Sordariomycetes</taxon>
        <taxon>Hypocreomycetidae</taxon>
        <taxon>Hypocreales</taxon>
        <taxon>Nectriaceae</taxon>
        <taxon>Fusarium</taxon>
        <taxon>Fusarium incarnatum-equiseti species complex</taxon>
    </lineage>
</organism>
<feature type="compositionally biased region" description="Basic and acidic residues" evidence="1">
    <location>
        <begin position="321"/>
        <end position="332"/>
    </location>
</feature>
<dbReference type="PANTHER" id="PTHR21310">
    <property type="entry name" value="AMINOGLYCOSIDE PHOSPHOTRANSFERASE-RELATED-RELATED"/>
    <property type="match status" value="1"/>
</dbReference>
<dbReference type="EMBL" id="PXXK01000356">
    <property type="protein sequence ID" value="RFN45335.1"/>
    <property type="molecule type" value="Genomic_DNA"/>
</dbReference>
<reference evidence="3 4" key="1">
    <citation type="journal article" date="2018" name="PLoS Pathog.">
        <title>Evolution of structural diversity of trichothecenes, a family of toxins produced by plant pathogenic and entomopathogenic fungi.</title>
        <authorList>
            <person name="Proctor R.H."/>
            <person name="McCormick S.P."/>
            <person name="Kim H.S."/>
            <person name="Cardoza R.E."/>
            <person name="Stanley A.M."/>
            <person name="Lindo L."/>
            <person name="Kelly A."/>
            <person name="Brown D.W."/>
            <person name="Lee T."/>
            <person name="Vaughan M.M."/>
            <person name="Alexander N.J."/>
            <person name="Busman M."/>
            <person name="Gutierrez S."/>
        </authorList>
    </citation>
    <scope>NUCLEOTIDE SEQUENCE [LARGE SCALE GENOMIC DNA]</scope>
    <source>
        <strain evidence="3 4">NRRL 13405</strain>
    </source>
</reference>
<evidence type="ECO:0000259" key="2">
    <source>
        <dbReference type="Pfam" id="PF01636"/>
    </source>
</evidence>
<sequence>MSDTARPGLLWDTSGLGDKPLWEYEPNLDDVAKVCQQALGLSSDECHVSFLASGAMNKAYTVRVNDEKRYVMRVSLPIDPKNKTASEVATLKWLHLNNPNVPVPEVIAFDDCNNNPIRFEWILMQHMPGQPLSDKWRKIPWEDKIALVKQIADCQMEIMKNYNFEGIGSLRETEKGIVPDRYVAMDFCFGKSFDCDVPRGPFRCIRDWTKSLTEIITQHYIDAIKKAEEDGDDEYDKDDLEYFEAYLKTTKRLANTIQQVFPDEYESTVLQHADLILSNIMVDENNKLCGIIDWEFASTVPLWAVNPATQIPKFLDGHEQEELPDRDAHGPAEPDYEGGGGLDDEGKASSYWESLMDYETTQLRKVYKDYVGQRLCPSAMRDHEDSAMKIRVDFLEAINWCRIGLLSGKIEDWLDEIEKGNFIRL</sequence>
<dbReference type="PANTHER" id="PTHR21310:SF13">
    <property type="entry name" value="AMINOGLYCOSIDE PHOSPHOTRANSFERASE DOMAIN-CONTAINING PROTEIN"/>
    <property type="match status" value="1"/>
</dbReference>
<comment type="caution">
    <text evidence="3">The sequence shown here is derived from an EMBL/GenBank/DDBJ whole genome shotgun (WGS) entry which is preliminary data.</text>
</comment>
<dbReference type="SUPFAM" id="SSF56112">
    <property type="entry name" value="Protein kinase-like (PK-like)"/>
    <property type="match status" value="1"/>
</dbReference>
<protein>
    <submittedName>
        <fullName evidence="3">Altered inheritance of mitochondria protein 9, mitochondrial</fullName>
    </submittedName>
</protein>
<gene>
    <name evidence="3" type="ORF">FIE12Z_10400</name>
</gene>
<feature type="region of interest" description="Disordered" evidence="1">
    <location>
        <begin position="321"/>
        <end position="343"/>
    </location>
</feature>
<dbReference type="AlphaFoldDB" id="A0A395MBR9"/>
<evidence type="ECO:0000256" key="1">
    <source>
        <dbReference type="SAM" id="MobiDB-lite"/>
    </source>
</evidence>
<feature type="domain" description="Aminoglycoside phosphotransferase" evidence="2">
    <location>
        <begin position="48"/>
        <end position="134"/>
    </location>
</feature>
<dbReference type="InterPro" id="IPR051678">
    <property type="entry name" value="AGP_Transferase"/>
</dbReference>
<dbReference type="Pfam" id="PF01636">
    <property type="entry name" value="APH"/>
    <property type="match status" value="2"/>
</dbReference>
<accession>A0A395MBR9</accession>
<evidence type="ECO:0000313" key="4">
    <source>
        <dbReference type="Proteomes" id="UP000265631"/>
    </source>
</evidence>
<dbReference type="InterPro" id="IPR002575">
    <property type="entry name" value="Aminoglycoside_PTrfase"/>
</dbReference>
<dbReference type="Gene3D" id="3.90.1200.10">
    <property type="match status" value="1"/>
</dbReference>
<dbReference type="STRING" id="2594813.A0A395MBR9"/>
<keyword evidence="4" id="KW-1185">Reference proteome</keyword>